<dbReference type="Proteomes" id="UP001497516">
    <property type="component" value="Chromosome 9"/>
</dbReference>
<feature type="compositionally biased region" description="Pro residues" evidence="1">
    <location>
        <begin position="410"/>
        <end position="421"/>
    </location>
</feature>
<feature type="compositionally biased region" description="Low complexity" evidence="1">
    <location>
        <begin position="399"/>
        <end position="409"/>
    </location>
</feature>
<feature type="region of interest" description="Disordered" evidence="1">
    <location>
        <begin position="371"/>
        <end position="425"/>
    </location>
</feature>
<evidence type="ECO:0000313" key="4">
    <source>
        <dbReference type="Proteomes" id="UP001497516"/>
    </source>
</evidence>
<name>A0AAV2GTF1_9ROSI</name>
<evidence type="ECO:0000313" key="3">
    <source>
        <dbReference type="EMBL" id="CAL1413409.1"/>
    </source>
</evidence>
<dbReference type="Pfam" id="PF03732">
    <property type="entry name" value="Retrotrans_gag"/>
    <property type="match status" value="1"/>
</dbReference>
<dbReference type="InterPro" id="IPR005162">
    <property type="entry name" value="Retrotrans_gag_dom"/>
</dbReference>
<keyword evidence="4" id="KW-1185">Reference proteome</keyword>
<accession>A0AAV2GTF1</accession>
<dbReference type="AlphaFoldDB" id="A0AAV2GTF1"/>
<gene>
    <name evidence="3" type="ORF">LTRI10_LOCUS52645</name>
</gene>
<evidence type="ECO:0000256" key="1">
    <source>
        <dbReference type="SAM" id="MobiDB-lite"/>
    </source>
</evidence>
<evidence type="ECO:0000259" key="2">
    <source>
        <dbReference type="Pfam" id="PF03732"/>
    </source>
</evidence>
<feature type="compositionally biased region" description="Pro residues" evidence="1">
    <location>
        <begin position="383"/>
        <end position="398"/>
    </location>
</feature>
<protein>
    <recommendedName>
        <fullName evidence="2">Retrotransposon gag domain-containing protein</fullName>
    </recommendedName>
</protein>
<organism evidence="3 4">
    <name type="scientific">Linum trigynum</name>
    <dbReference type="NCBI Taxonomy" id="586398"/>
    <lineage>
        <taxon>Eukaryota</taxon>
        <taxon>Viridiplantae</taxon>
        <taxon>Streptophyta</taxon>
        <taxon>Embryophyta</taxon>
        <taxon>Tracheophyta</taxon>
        <taxon>Spermatophyta</taxon>
        <taxon>Magnoliopsida</taxon>
        <taxon>eudicotyledons</taxon>
        <taxon>Gunneridae</taxon>
        <taxon>Pentapetalae</taxon>
        <taxon>rosids</taxon>
        <taxon>fabids</taxon>
        <taxon>Malpighiales</taxon>
        <taxon>Linaceae</taxon>
        <taxon>Linum</taxon>
    </lineage>
</organism>
<feature type="domain" description="Retrotransposon gag" evidence="2">
    <location>
        <begin position="141"/>
        <end position="232"/>
    </location>
</feature>
<dbReference type="PANTHER" id="PTHR33223">
    <property type="entry name" value="CCHC-TYPE DOMAIN-CONTAINING PROTEIN"/>
    <property type="match status" value="1"/>
</dbReference>
<reference evidence="3 4" key="1">
    <citation type="submission" date="2024-04" db="EMBL/GenBank/DDBJ databases">
        <authorList>
            <person name="Fracassetti M."/>
        </authorList>
    </citation>
    <scope>NUCLEOTIDE SEQUENCE [LARGE SCALE GENOMIC DNA]</scope>
</reference>
<proteinExistence type="predicted"/>
<dbReference type="EMBL" id="OZ034822">
    <property type="protein sequence ID" value="CAL1413409.1"/>
    <property type="molecule type" value="Genomic_DNA"/>
</dbReference>
<dbReference type="PANTHER" id="PTHR33223:SF11">
    <property type="entry name" value="ELEMENT PROTEIN, PUTATIVE-RELATED"/>
    <property type="match status" value="1"/>
</dbReference>
<sequence>MTHSQSGDLLPLDQEIERTCRNFKRALKARLAAEEALAQLQITEEEEMADPQDQDVVNPEEQTMGHYWTAWAADMRSPIQHPHVPANNFELSTSVITMLRGSVMFRGKEGECPRSHLRRFHELIDGIKINGVPADAIQLRYFPFTLEGQAKEWLDTRPPGSITTFANLADKFLTRYHPPSKTADLQKQITHFAQDEDETIRDAWERYTSLFLKCPNHGFTDAFKVGTFYHALFPEDKQLIDSVCGGNMLTKTPPQLNQLFEEMAEQGYDWGTSRRSRRAPGRGVHAVATQSSDLVQVVSKLVSAIDRSGLITGTGQPQAMHCQWCESSHHTVEDCQAMRESSTPQEQVDFISNARRFDPYSNTYNEGWRQHPNFSWGGANSKPPVPQGPPGFQRPPYQPRQGQFQQPQQPLYPPRQGPVPPQSQVRPFQQTGAALAAPAQSDPITELRDLVGSLATSSANKFNNIEQFMEKASGKFMELEAGQRNTQAVLRDIQTQLGSVAQAVAKRPPGTLPGQTIPHP</sequence>